<feature type="region of interest" description="Disordered" evidence="3">
    <location>
        <begin position="1"/>
        <end position="58"/>
    </location>
</feature>
<feature type="compositionally biased region" description="Low complexity" evidence="3">
    <location>
        <begin position="34"/>
        <end position="48"/>
    </location>
</feature>
<protein>
    <recommendedName>
        <fullName evidence="4">Zn(2)-C6 fungal-type domain-containing protein</fullName>
    </recommendedName>
</protein>
<name>A0ABR1ID86_9HYPO</name>
<evidence type="ECO:0000259" key="4">
    <source>
        <dbReference type="PROSITE" id="PS50048"/>
    </source>
</evidence>
<dbReference type="Pfam" id="PF00172">
    <property type="entry name" value="Zn_clus"/>
    <property type="match status" value="1"/>
</dbReference>
<dbReference type="Gene3D" id="4.10.240.10">
    <property type="entry name" value="Zn(2)-C6 fungal-type DNA-binding domain"/>
    <property type="match status" value="1"/>
</dbReference>
<evidence type="ECO:0000256" key="2">
    <source>
        <dbReference type="ARBA" id="ARBA00023242"/>
    </source>
</evidence>
<dbReference type="PANTHER" id="PTHR47256:SF1">
    <property type="entry name" value="ZN(II)2CYS6 TRANSCRIPTION FACTOR (EUROFUNG)"/>
    <property type="match status" value="1"/>
</dbReference>
<dbReference type="SMART" id="SM00066">
    <property type="entry name" value="GAL4"/>
    <property type="match status" value="1"/>
</dbReference>
<dbReference type="InterPro" id="IPR036864">
    <property type="entry name" value="Zn2-C6_fun-type_DNA-bd_sf"/>
</dbReference>
<evidence type="ECO:0000313" key="6">
    <source>
        <dbReference type="Proteomes" id="UP001498421"/>
    </source>
</evidence>
<gene>
    <name evidence="5" type="ORF">QQZ08_002483</name>
</gene>
<keyword evidence="2" id="KW-0539">Nucleus</keyword>
<feature type="compositionally biased region" description="Low complexity" evidence="3">
    <location>
        <begin position="14"/>
        <end position="25"/>
    </location>
</feature>
<dbReference type="Pfam" id="PF04082">
    <property type="entry name" value="Fungal_trans"/>
    <property type="match status" value="1"/>
</dbReference>
<dbReference type="PROSITE" id="PS50048">
    <property type="entry name" value="ZN2_CY6_FUNGAL_2"/>
    <property type="match status" value="1"/>
</dbReference>
<dbReference type="SUPFAM" id="SSF57701">
    <property type="entry name" value="Zn2/Cys6 DNA-binding domain"/>
    <property type="match status" value="1"/>
</dbReference>
<dbReference type="InterPro" id="IPR007219">
    <property type="entry name" value="XnlR_reg_dom"/>
</dbReference>
<accession>A0ABR1ID86</accession>
<dbReference type="EMBL" id="JAZAVK010000015">
    <property type="protein sequence ID" value="KAK7430954.1"/>
    <property type="molecule type" value="Genomic_DNA"/>
</dbReference>
<feature type="domain" description="Zn(2)-C6 fungal-type" evidence="4">
    <location>
        <begin position="64"/>
        <end position="94"/>
    </location>
</feature>
<dbReference type="InterPro" id="IPR053187">
    <property type="entry name" value="Notoamide_regulator"/>
</dbReference>
<reference evidence="5 6" key="1">
    <citation type="journal article" date="2025" name="Microbiol. Resour. Announc.">
        <title>Draft genome sequences for Neonectria magnoliae and Neonectria punicea, canker pathogens of Liriodendron tulipifera and Acer saccharum in West Virginia.</title>
        <authorList>
            <person name="Petronek H.M."/>
            <person name="Kasson M.T."/>
            <person name="Metheny A.M."/>
            <person name="Stauder C.M."/>
            <person name="Lovett B."/>
            <person name="Lynch S.C."/>
            <person name="Garnas J.R."/>
            <person name="Kasson L.R."/>
            <person name="Stajich J.E."/>
        </authorList>
    </citation>
    <scope>NUCLEOTIDE SEQUENCE [LARGE SCALE GENOMIC DNA]</scope>
    <source>
        <strain evidence="5 6">NRRL 64651</strain>
    </source>
</reference>
<proteinExistence type="predicted"/>
<dbReference type="CDD" id="cd00067">
    <property type="entry name" value="GAL4"/>
    <property type="match status" value="1"/>
</dbReference>
<dbReference type="CDD" id="cd12148">
    <property type="entry name" value="fungal_TF_MHR"/>
    <property type="match status" value="1"/>
</dbReference>
<evidence type="ECO:0000256" key="3">
    <source>
        <dbReference type="SAM" id="MobiDB-lite"/>
    </source>
</evidence>
<dbReference type="PANTHER" id="PTHR47256">
    <property type="entry name" value="ZN(II)2CYS6 TRANSCRIPTION FACTOR (EUROFUNG)-RELATED"/>
    <property type="match status" value="1"/>
</dbReference>
<dbReference type="InterPro" id="IPR001138">
    <property type="entry name" value="Zn2Cys6_DnaBD"/>
</dbReference>
<keyword evidence="6" id="KW-1185">Reference proteome</keyword>
<dbReference type="Proteomes" id="UP001498421">
    <property type="component" value="Unassembled WGS sequence"/>
</dbReference>
<evidence type="ECO:0000313" key="5">
    <source>
        <dbReference type="EMBL" id="KAK7430954.1"/>
    </source>
</evidence>
<organism evidence="5 6">
    <name type="scientific">Neonectria magnoliae</name>
    <dbReference type="NCBI Taxonomy" id="2732573"/>
    <lineage>
        <taxon>Eukaryota</taxon>
        <taxon>Fungi</taxon>
        <taxon>Dikarya</taxon>
        <taxon>Ascomycota</taxon>
        <taxon>Pezizomycotina</taxon>
        <taxon>Sordariomycetes</taxon>
        <taxon>Hypocreomycetidae</taxon>
        <taxon>Hypocreales</taxon>
        <taxon>Nectriaceae</taxon>
        <taxon>Neonectria</taxon>
    </lineage>
</organism>
<dbReference type="PROSITE" id="PS00463">
    <property type="entry name" value="ZN2_CY6_FUNGAL_1"/>
    <property type="match status" value="1"/>
</dbReference>
<sequence length="542" mass="61155">MKRSQLPKLVPILAAPAPTPENTAPGDNAGDRYPTPAATSGSSAASTPREPPRSRSKRFLVETACDNCRRRKTKCNGVKPTCGPCLKKRDECIYNNDTSEAAALTLKRKHNSLEQDNVRYRELFLLLRNKPRAESEDIFLRLRASGDPLRVLEAMRQADMLLPGPGFNDRLGHSRLAKLDDSALNSSAIKVHARPWTVVIDDGLLSELITNLFTWDYCCAVDRDSFLEDMAAGDAEKARWCSPLLVNAICALRSQFSERARFFAIQTQQNLSQRFLQEAKMFLDREKGRASIPTVQGLIFMYLATALGGSDRAARVYRFTAYTMLRRLRLEERFHHLKASEPSNAQERRVISSALWGLFTIERMHEHEITYTILQHLPLDTLFETPYSSPNATVKTILLQACREDTGIAELYISKWPFDGLVTRAILSTMHNLIPMLDNPETHDLFVRQSIMARLSTRTMKLAGHMFQAAQALAWALKKPIPMAARPYLEDWGQEAVEKDLPLDFVLPHLEDIEDLLASNVEADTAGVESQLGFLLERWAML</sequence>
<evidence type="ECO:0000256" key="1">
    <source>
        <dbReference type="ARBA" id="ARBA00022723"/>
    </source>
</evidence>
<keyword evidence="1" id="KW-0479">Metal-binding</keyword>
<comment type="caution">
    <text evidence="5">The sequence shown here is derived from an EMBL/GenBank/DDBJ whole genome shotgun (WGS) entry which is preliminary data.</text>
</comment>